<sequence length="89" mass="10025">MLKAMKEDLIFQDFLEGPIRFPPTFKFDKGTNIYDTRTRLHLCGCRPGDCLSLGFPLPIKPYDIAFVIFGSRGLGLARYVGTLNTDHEG</sequence>
<dbReference type="InterPro" id="IPR036691">
    <property type="entry name" value="Endo/exonu/phosph_ase_sf"/>
</dbReference>
<protein>
    <recommendedName>
        <fullName evidence="1">Inositol polyphosphate-related phosphatase domain-containing protein</fullName>
    </recommendedName>
</protein>
<dbReference type="Pfam" id="PF22669">
    <property type="entry name" value="Exo_endo_phos2"/>
    <property type="match status" value="1"/>
</dbReference>
<dbReference type="GO" id="GO:0004439">
    <property type="term" value="F:phosphatidylinositol-4,5-bisphosphate 5-phosphatase activity"/>
    <property type="evidence" value="ECO:0007669"/>
    <property type="project" value="TreeGrafter"/>
</dbReference>
<dbReference type="AlphaFoldDB" id="A0A3P7L4H7"/>
<dbReference type="PANTHER" id="PTHR11200:SF300">
    <property type="entry name" value="TYPE II INOSITOL 1,4,5-TRISPHOSPHATE 5-PHOSPHATASE"/>
    <property type="match status" value="1"/>
</dbReference>
<dbReference type="EMBL" id="UYRU01051740">
    <property type="protein sequence ID" value="VDN11564.1"/>
    <property type="molecule type" value="Genomic_DNA"/>
</dbReference>
<dbReference type="InterPro" id="IPR000300">
    <property type="entry name" value="IPPc"/>
</dbReference>
<dbReference type="Proteomes" id="UP000281553">
    <property type="component" value="Unassembled WGS sequence"/>
</dbReference>
<dbReference type="Gene3D" id="3.60.10.10">
    <property type="entry name" value="Endonuclease/exonuclease/phosphatase"/>
    <property type="match status" value="1"/>
</dbReference>
<gene>
    <name evidence="2" type="ORF">DILT_LOCUS7395</name>
</gene>
<keyword evidence="3" id="KW-1185">Reference proteome</keyword>
<evidence type="ECO:0000313" key="2">
    <source>
        <dbReference type="EMBL" id="VDN11564.1"/>
    </source>
</evidence>
<evidence type="ECO:0000259" key="1">
    <source>
        <dbReference type="Pfam" id="PF22669"/>
    </source>
</evidence>
<dbReference type="SUPFAM" id="SSF56219">
    <property type="entry name" value="DNase I-like"/>
    <property type="match status" value="1"/>
</dbReference>
<reference evidence="2 3" key="1">
    <citation type="submission" date="2018-11" db="EMBL/GenBank/DDBJ databases">
        <authorList>
            <consortium name="Pathogen Informatics"/>
        </authorList>
    </citation>
    <scope>NUCLEOTIDE SEQUENCE [LARGE SCALE GENOMIC DNA]</scope>
</reference>
<feature type="domain" description="Inositol polyphosphate-related phosphatase" evidence="1">
    <location>
        <begin position="2"/>
        <end position="37"/>
    </location>
</feature>
<evidence type="ECO:0000313" key="3">
    <source>
        <dbReference type="Proteomes" id="UP000281553"/>
    </source>
</evidence>
<name>A0A3P7L4H7_DIBLA</name>
<accession>A0A3P7L4H7</accession>
<dbReference type="GO" id="GO:0046856">
    <property type="term" value="P:phosphatidylinositol dephosphorylation"/>
    <property type="evidence" value="ECO:0007669"/>
    <property type="project" value="InterPro"/>
</dbReference>
<dbReference type="InterPro" id="IPR046985">
    <property type="entry name" value="IP5"/>
</dbReference>
<dbReference type="OrthoDB" id="62798at2759"/>
<dbReference type="PANTHER" id="PTHR11200">
    <property type="entry name" value="INOSITOL 5-PHOSPHATASE"/>
    <property type="match status" value="1"/>
</dbReference>
<proteinExistence type="predicted"/>
<organism evidence="2 3">
    <name type="scientific">Dibothriocephalus latus</name>
    <name type="common">Fish tapeworm</name>
    <name type="synonym">Diphyllobothrium latum</name>
    <dbReference type="NCBI Taxonomy" id="60516"/>
    <lineage>
        <taxon>Eukaryota</taxon>
        <taxon>Metazoa</taxon>
        <taxon>Spiralia</taxon>
        <taxon>Lophotrochozoa</taxon>
        <taxon>Platyhelminthes</taxon>
        <taxon>Cestoda</taxon>
        <taxon>Eucestoda</taxon>
        <taxon>Diphyllobothriidea</taxon>
        <taxon>Diphyllobothriidae</taxon>
        <taxon>Dibothriocephalus</taxon>
    </lineage>
</organism>